<accession>A0A4R5CDX3</accession>
<dbReference type="Pfam" id="PF08713">
    <property type="entry name" value="DNA_alkylation"/>
    <property type="match status" value="1"/>
</dbReference>
<proteinExistence type="predicted"/>
<sequence length="240" mass="26625">MSTADTVLTDAVRTALRAAADPAKAEPMRAYMKSAMPFLGVQKPARTAALRAVFRDHPLPDAASWQAAVLALWDGATYREERYAATHLAQLRPYVPYATDPAALPLFEHLIVTGAWWDHVDEVAIGSVGPLLLAHRDAVTPVVRAWVRDADRWRRRTSIICQIGAKHRTDVALLTDAVLANAADSDFFLRKGIGWALREHAKTDPDLVRRFVTEHEAELSPLSRREALRNIVVPGIVTRE</sequence>
<dbReference type="Proteomes" id="UP000294739">
    <property type="component" value="Unassembled WGS sequence"/>
</dbReference>
<reference evidence="1 2" key="1">
    <citation type="submission" date="2019-03" db="EMBL/GenBank/DDBJ databases">
        <title>Draft genome sequences of novel Actinobacteria.</title>
        <authorList>
            <person name="Sahin N."/>
            <person name="Ay H."/>
            <person name="Saygin H."/>
        </authorList>
    </citation>
    <scope>NUCLEOTIDE SEQUENCE [LARGE SCALE GENOMIC DNA]</scope>
    <source>
        <strain evidence="1 2">5K138</strain>
    </source>
</reference>
<dbReference type="PANTHER" id="PTHR34070:SF1">
    <property type="entry name" value="DNA ALKYLATION REPAIR PROTEIN"/>
    <property type="match status" value="1"/>
</dbReference>
<dbReference type="Gene3D" id="1.25.10.90">
    <property type="match status" value="1"/>
</dbReference>
<dbReference type="PANTHER" id="PTHR34070">
    <property type="entry name" value="ARMADILLO-TYPE FOLD"/>
    <property type="match status" value="1"/>
</dbReference>
<organism evidence="1 2">
    <name type="scientific">Jiangella asiatica</name>
    <dbReference type="NCBI Taxonomy" id="2530372"/>
    <lineage>
        <taxon>Bacteria</taxon>
        <taxon>Bacillati</taxon>
        <taxon>Actinomycetota</taxon>
        <taxon>Actinomycetes</taxon>
        <taxon>Jiangellales</taxon>
        <taxon>Jiangellaceae</taxon>
        <taxon>Jiangella</taxon>
    </lineage>
</organism>
<evidence type="ECO:0000313" key="1">
    <source>
        <dbReference type="EMBL" id="TDD98258.1"/>
    </source>
</evidence>
<keyword evidence="2" id="KW-1185">Reference proteome</keyword>
<gene>
    <name evidence="1" type="ORF">E1269_28880</name>
</gene>
<dbReference type="InterPro" id="IPR014825">
    <property type="entry name" value="DNA_alkylation"/>
</dbReference>
<dbReference type="InterPro" id="IPR016024">
    <property type="entry name" value="ARM-type_fold"/>
</dbReference>
<dbReference type="AlphaFoldDB" id="A0A4R5CDX3"/>
<dbReference type="CDD" id="cd07064">
    <property type="entry name" value="AlkD_like_1"/>
    <property type="match status" value="1"/>
</dbReference>
<dbReference type="EMBL" id="SMKZ01000068">
    <property type="protein sequence ID" value="TDD98258.1"/>
    <property type="molecule type" value="Genomic_DNA"/>
</dbReference>
<evidence type="ECO:0000313" key="2">
    <source>
        <dbReference type="Proteomes" id="UP000294739"/>
    </source>
</evidence>
<dbReference type="RefSeq" id="WP_131901174.1">
    <property type="nucleotide sequence ID" value="NZ_SMKZ01000068.1"/>
</dbReference>
<dbReference type="OrthoDB" id="9775346at2"/>
<comment type="caution">
    <text evidence="1">The sequence shown here is derived from an EMBL/GenBank/DDBJ whole genome shotgun (WGS) entry which is preliminary data.</text>
</comment>
<name>A0A4R5CDX3_9ACTN</name>
<dbReference type="InParanoid" id="A0A4R5CDX3"/>
<protein>
    <submittedName>
        <fullName evidence="1">DNA alkylation repair protein</fullName>
    </submittedName>
</protein>
<dbReference type="SUPFAM" id="SSF48371">
    <property type="entry name" value="ARM repeat"/>
    <property type="match status" value="1"/>
</dbReference>